<dbReference type="GO" id="GO:0042626">
    <property type="term" value="F:ATPase-coupled transmembrane transporter activity"/>
    <property type="evidence" value="ECO:0007669"/>
    <property type="project" value="TreeGrafter"/>
</dbReference>
<dbReference type="InterPro" id="IPR050095">
    <property type="entry name" value="ECF_ABC_transporter_ATP-bd"/>
</dbReference>
<dbReference type="GO" id="GO:0043190">
    <property type="term" value="C:ATP-binding cassette (ABC) transporter complex"/>
    <property type="evidence" value="ECO:0007669"/>
    <property type="project" value="TreeGrafter"/>
</dbReference>
<keyword evidence="3" id="KW-0547">Nucleotide-binding</keyword>
<reference evidence="7" key="1">
    <citation type="submission" date="2015-09" db="EMBL/GenBank/DDBJ databases">
        <title>Complete genome of Arthrobacter alpinus strain R3.8.</title>
        <authorList>
            <person name="See-Too W.S."/>
            <person name="Chan K.G."/>
        </authorList>
    </citation>
    <scope>NUCLEOTIDE SEQUENCE [LARGE SCALE GENOMIC DNA]</scope>
    <source>
        <strain evidence="7">R3.8</strain>
    </source>
</reference>
<dbReference type="InterPro" id="IPR027417">
    <property type="entry name" value="P-loop_NTPase"/>
</dbReference>
<evidence type="ECO:0000256" key="3">
    <source>
        <dbReference type="ARBA" id="ARBA00022741"/>
    </source>
</evidence>
<dbReference type="PANTHER" id="PTHR43553">
    <property type="entry name" value="HEAVY METAL TRANSPORTER"/>
    <property type="match status" value="1"/>
</dbReference>
<evidence type="ECO:0000256" key="4">
    <source>
        <dbReference type="ARBA" id="ARBA00022840"/>
    </source>
</evidence>
<proteinExistence type="inferred from homology"/>
<organism evidence="6 7">
    <name type="scientific">Arthrobacter alpinus</name>
    <dbReference type="NCBI Taxonomy" id="656366"/>
    <lineage>
        <taxon>Bacteria</taxon>
        <taxon>Bacillati</taxon>
        <taxon>Actinomycetota</taxon>
        <taxon>Actinomycetes</taxon>
        <taxon>Micrococcales</taxon>
        <taxon>Micrococcaceae</taxon>
        <taxon>Arthrobacter</taxon>
    </lineage>
</organism>
<dbReference type="EMBL" id="CP012677">
    <property type="protein sequence ID" value="ALE94052.1"/>
    <property type="molecule type" value="Genomic_DNA"/>
</dbReference>
<dbReference type="PATRIC" id="fig|656366.3.peg.1433"/>
<keyword evidence="7" id="KW-1185">Reference proteome</keyword>
<dbReference type="PROSITE" id="PS00211">
    <property type="entry name" value="ABC_TRANSPORTER_1"/>
    <property type="match status" value="1"/>
</dbReference>
<evidence type="ECO:0000256" key="2">
    <source>
        <dbReference type="ARBA" id="ARBA00022448"/>
    </source>
</evidence>
<protein>
    <submittedName>
        <fullName evidence="6">Cobalt ABC transporter ATP-binding protein</fullName>
    </submittedName>
</protein>
<keyword evidence="2" id="KW-0813">Transport</keyword>
<dbReference type="GO" id="GO:0016887">
    <property type="term" value="F:ATP hydrolysis activity"/>
    <property type="evidence" value="ECO:0007669"/>
    <property type="project" value="InterPro"/>
</dbReference>
<dbReference type="Pfam" id="PF00005">
    <property type="entry name" value="ABC_tran"/>
    <property type="match status" value="1"/>
</dbReference>
<evidence type="ECO:0000256" key="1">
    <source>
        <dbReference type="ARBA" id="ARBA00005417"/>
    </source>
</evidence>
<sequence>MVLESAGVSIVPADGPTGPGKVILRPLTLTLSEQRIAVIGANGSGKSTFLRLLNGLVLPSSGTVMVNGHDTVTGGAAVRRSVGFVFTDPLSQLVMPTPMEDVELSLRRLKLPKNQRRSRAGAILASYGLGHLGENSVYELSGGERQLVALATVLAVDPSILVLDEPSTLLDLRNTRRLRERLSVLPQQIIMSTHDLSLATTFERVLVIDDGGVAYDGEPAEAVARYRALVG</sequence>
<dbReference type="InterPro" id="IPR015856">
    <property type="entry name" value="ABC_transpr_CbiO/EcfA_su"/>
</dbReference>
<evidence type="ECO:0000313" key="6">
    <source>
        <dbReference type="EMBL" id="ALE94052.1"/>
    </source>
</evidence>
<dbReference type="Gene3D" id="3.40.50.300">
    <property type="entry name" value="P-loop containing nucleotide triphosphate hydrolases"/>
    <property type="match status" value="1"/>
</dbReference>
<dbReference type="OrthoDB" id="9806471at2"/>
<accession>A0A0M4R1I7</accession>
<dbReference type="PROSITE" id="PS50893">
    <property type="entry name" value="ABC_TRANSPORTER_2"/>
    <property type="match status" value="1"/>
</dbReference>
<dbReference type="InterPro" id="IPR017871">
    <property type="entry name" value="ABC_transporter-like_CS"/>
</dbReference>
<evidence type="ECO:0000313" key="7">
    <source>
        <dbReference type="Proteomes" id="UP000062833"/>
    </source>
</evidence>
<name>A0A0M4R1I7_9MICC</name>
<gene>
    <name evidence="6" type="ORF">AOC05_06690</name>
</gene>
<dbReference type="InterPro" id="IPR003439">
    <property type="entry name" value="ABC_transporter-like_ATP-bd"/>
</dbReference>
<dbReference type="PANTHER" id="PTHR43553:SF24">
    <property type="entry name" value="ENERGY-COUPLING FACTOR TRANSPORTER ATP-BINDING PROTEIN ECFA1"/>
    <property type="match status" value="1"/>
</dbReference>
<dbReference type="AlphaFoldDB" id="A0A0M4R1I7"/>
<evidence type="ECO:0000259" key="5">
    <source>
        <dbReference type="PROSITE" id="PS50893"/>
    </source>
</evidence>
<dbReference type="GO" id="GO:0005524">
    <property type="term" value="F:ATP binding"/>
    <property type="evidence" value="ECO:0007669"/>
    <property type="project" value="UniProtKB-KW"/>
</dbReference>
<dbReference type="SMART" id="SM00382">
    <property type="entry name" value="AAA"/>
    <property type="match status" value="1"/>
</dbReference>
<dbReference type="KEGG" id="aaq:AOC05_06690"/>
<keyword evidence="4 6" id="KW-0067">ATP-binding</keyword>
<feature type="domain" description="ABC transporter" evidence="5">
    <location>
        <begin position="3"/>
        <end position="230"/>
    </location>
</feature>
<comment type="similarity">
    <text evidence="1">Belongs to the ABC transporter superfamily.</text>
</comment>
<dbReference type="RefSeq" id="WP_062009464.1">
    <property type="nucleotide sequence ID" value="NZ_CP012677.1"/>
</dbReference>
<dbReference type="SUPFAM" id="SSF52540">
    <property type="entry name" value="P-loop containing nucleoside triphosphate hydrolases"/>
    <property type="match status" value="1"/>
</dbReference>
<dbReference type="CDD" id="cd03225">
    <property type="entry name" value="ABC_cobalt_CbiO_domain1"/>
    <property type="match status" value="1"/>
</dbReference>
<dbReference type="Proteomes" id="UP000062833">
    <property type="component" value="Chromosome"/>
</dbReference>
<dbReference type="InterPro" id="IPR003593">
    <property type="entry name" value="AAA+_ATPase"/>
</dbReference>